<dbReference type="SUPFAM" id="SSF46785">
    <property type="entry name" value="Winged helix' DNA-binding domain"/>
    <property type="match status" value="1"/>
</dbReference>
<dbReference type="RefSeq" id="WP_418161475.1">
    <property type="nucleotide sequence ID" value="NZ_JBBLZC010000031.1"/>
</dbReference>
<keyword evidence="7" id="KW-0032">Aminotransferase</keyword>
<dbReference type="CDD" id="cd00609">
    <property type="entry name" value="AAT_like"/>
    <property type="match status" value="1"/>
</dbReference>
<keyword evidence="3" id="KW-0805">Transcription regulation</keyword>
<evidence type="ECO:0000256" key="1">
    <source>
        <dbReference type="ARBA" id="ARBA00005384"/>
    </source>
</evidence>
<comment type="similarity">
    <text evidence="1">In the C-terminal section; belongs to the class-I pyridoxal-phosphate-dependent aminotransferase family.</text>
</comment>
<dbReference type="InterPro" id="IPR036388">
    <property type="entry name" value="WH-like_DNA-bd_sf"/>
</dbReference>
<dbReference type="GO" id="GO:0008483">
    <property type="term" value="F:transaminase activity"/>
    <property type="evidence" value="ECO:0007669"/>
    <property type="project" value="UniProtKB-KW"/>
</dbReference>
<reference evidence="7 8" key="1">
    <citation type="submission" date="2024-01" db="EMBL/GenBank/DDBJ databases">
        <title>Multi-omics insights into the function and evolution of sodium benzoate biodegradation pathways in Benzoatithermus flavus gen. nov., sp. nov. from hot spring.</title>
        <authorList>
            <person name="Hu C.-J."/>
            <person name="Li W.-J."/>
        </authorList>
    </citation>
    <scope>NUCLEOTIDE SEQUENCE [LARGE SCALE GENOMIC DNA]</scope>
    <source>
        <strain evidence="7 8">SYSU G07066</strain>
    </source>
</reference>
<dbReference type="SMART" id="SM00345">
    <property type="entry name" value="HTH_GNTR"/>
    <property type="match status" value="1"/>
</dbReference>
<dbReference type="InterPro" id="IPR015422">
    <property type="entry name" value="PyrdxlP-dep_Trfase_small"/>
</dbReference>
<dbReference type="Proteomes" id="UP001375743">
    <property type="component" value="Unassembled WGS sequence"/>
</dbReference>
<evidence type="ECO:0000256" key="2">
    <source>
        <dbReference type="ARBA" id="ARBA00022898"/>
    </source>
</evidence>
<dbReference type="EMBL" id="JBBLZC010000031">
    <property type="protein sequence ID" value="MEK0085626.1"/>
    <property type="molecule type" value="Genomic_DNA"/>
</dbReference>
<dbReference type="Gene3D" id="3.40.640.10">
    <property type="entry name" value="Type I PLP-dependent aspartate aminotransferase-like (Major domain)"/>
    <property type="match status" value="1"/>
</dbReference>
<organism evidence="7 8">
    <name type="scientific">Benzoatithermus flavus</name>
    <dbReference type="NCBI Taxonomy" id="3108223"/>
    <lineage>
        <taxon>Bacteria</taxon>
        <taxon>Pseudomonadati</taxon>
        <taxon>Pseudomonadota</taxon>
        <taxon>Alphaproteobacteria</taxon>
        <taxon>Geminicoccales</taxon>
        <taxon>Geminicoccaceae</taxon>
        <taxon>Benzoatithermus</taxon>
    </lineage>
</organism>
<dbReference type="SUPFAM" id="SSF53383">
    <property type="entry name" value="PLP-dependent transferases"/>
    <property type="match status" value="1"/>
</dbReference>
<dbReference type="InterPro" id="IPR000524">
    <property type="entry name" value="Tscrpt_reg_HTH_GntR"/>
</dbReference>
<keyword evidence="2" id="KW-0663">Pyridoxal phosphate</keyword>
<dbReference type="InterPro" id="IPR015421">
    <property type="entry name" value="PyrdxlP-dep_Trfase_major"/>
</dbReference>
<evidence type="ECO:0000313" key="7">
    <source>
        <dbReference type="EMBL" id="MEK0085626.1"/>
    </source>
</evidence>
<dbReference type="CDD" id="cd07377">
    <property type="entry name" value="WHTH_GntR"/>
    <property type="match status" value="1"/>
</dbReference>
<dbReference type="InterPro" id="IPR015424">
    <property type="entry name" value="PyrdxlP-dep_Trfase"/>
</dbReference>
<dbReference type="Gene3D" id="3.90.1150.10">
    <property type="entry name" value="Aspartate Aminotransferase, domain 1"/>
    <property type="match status" value="1"/>
</dbReference>
<keyword evidence="7" id="KW-0808">Transferase</keyword>
<feature type="domain" description="HTH gntR-type" evidence="6">
    <location>
        <begin position="13"/>
        <end position="81"/>
    </location>
</feature>
<dbReference type="InterPro" id="IPR051446">
    <property type="entry name" value="HTH_trans_reg/aminotransferase"/>
</dbReference>
<name>A0ABU8XWP2_9PROT</name>
<dbReference type="Gene3D" id="1.10.10.10">
    <property type="entry name" value="Winged helix-like DNA-binding domain superfamily/Winged helix DNA-binding domain"/>
    <property type="match status" value="1"/>
</dbReference>
<evidence type="ECO:0000256" key="3">
    <source>
        <dbReference type="ARBA" id="ARBA00023015"/>
    </source>
</evidence>
<proteinExistence type="inferred from homology"/>
<evidence type="ECO:0000256" key="4">
    <source>
        <dbReference type="ARBA" id="ARBA00023125"/>
    </source>
</evidence>
<evidence type="ECO:0000313" key="8">
    <source>
        <dbReference type="Proteomes" id="UP001375743"/>
    </source>
</evidence>
<dbReference type="InterPro" id="IPR004839">
    <property type="entry name" value="Aminotransferase_I/II_large"/>
</dbReference>
<dbReference type="PROSITE" id="PS50949">
    <property type="entry name" value="HTH_GNTR"/>
    <property type="match status" value="1"/>
</dbReference>
<dbReference type="Pfam" id="PF00155">
    <property type="entry name" value="Aminotran_1_2"/>
    <property type="match status" value="1"/>
</dbReference>
<evidence type="ECO:0000256" key="5">
    <source>
        <dbReference type="ARBA" id="ARBA00023163"/>
    </source>
</evidence>
<dbReference type="PANTHER" id="PTHR46577">
    <property type="entry name" value="HTH-TYPE TRANSCRIPTIONAL REGULATORY PROTEIN GABR"/>
    <property type="match status" value="1"/>
</dbReference>
<comment type="caution">
    <text evidence="7">The sequence shown here is derived from an EMBL/GenBank/DDBJ whole genome shotgun (WGS) entry which is preliminary data.</text>
</comment>
<accession>A0ABU8XWP2</accession>
<dbReference type="Pfam" id="PF00392">
    <property type="entry name" value="GntR"/>
    <property type="match status" value="1"/>
</dbReference>
<evidence type="ECO:0000259" key="6">
    <source>
        <dbReference type="PROSITE" id="PS50949"/>
    </source>
</evidence>
<keyword evidence="8" id="KW-1185">Reference proteome</keyword>
<sequence>MTIEPADLSGRPGPVYRALADALSDAIAEGRLAPGARLPPQRDLAFRLDVTVGTVGRAYELLAQRGLVRGEVGRGTYVLGQIRSIELPPSGPTAPGSEGLIDLTANFPAPIPAQARLGELLPTGESAVDVLADLLRYPEVVGAARHRAEAAAWLAHLGLSADPERLILTNGTESGLAAALLALARPGDCILAEALCYGGLRNLAARLGQHLEPVAMDEQGIVPEALAAAARHTGARVLVTSLNLHNPTGLVVPPERREALVAVARAADLLLVEDDVYGPLVPDRPPGFATLAPERTLHLTSLSKFLAPGLRLGFLHGPERLVREVTAAQREISLGYAPLAAELFVRAHRAGVVAEALRQQRLELGERQRLAREILTGFALTGQPTALHVWLGLPEPWTSAEAALALARAGILLTPAERFFIGRGAAPRAVRISLSAAPTRTHLKSALQRIVATLAHAAGLREGSLV</sequence>
<keyword evidence="4" id="KW-0238">DNA-binding</keyword>
<protein>
    <submittedName>
        <fullName evidence="7">PLP-dependent aminotransferase family protein</fullName>
    </submittedName>
</protein>
<dbReference type="PANTHER" id="PTHR46577:SF1">
    <property type="entry name" value="HTH-TYPE TRANSCRIPTIONAL REGULATORY PROTEIN GABR"/>
    <property type="match status" value="1"/>
</dbReference>
<dbReference type="InterPro" id="IPR036390">
    <property type="entry name" value="WH_DNA-bd_sf"/>
</dbReference>
<keyword evidence="5" id="KW-0804">Transcription</keyword>
<gene>
    <name evidence="7" type="ORF">U1T56_20945</name>
</gene>